<evidence type="ECO:0008006" key="15">
    <source>
        <dbReference type="Google" id="ProtNLM"/>
    </source>
</evidence>
<organism evidence="13 14">
    <name type="scientific">Leptosia nina</name>
    <dbReference type="NCBI Taxonomy" id="320188"/>
    <lineage>
        <taxon>Eukaryota</taxon>
        <taxon>Metazoa</taxon>
        <taxon>Ecdysozoa</taxon>
        <taxon>Arthropoda</taxon>
        <taxon>Hexapoda</taxon>
        <taxon>Insecta</taxon>
        <taxon>Pterygota</taxon>
        <taxon>Neoptera</taxon>
        <taxon>Endopterygota</taxon>
        <taxon>Lepidoptera</taxon>
        <taxon>Glossata</taxon>
        <taxon>Ditrysia</taxon>
        <taxon>Papilionoidea</taxon>
        <taxon>Pieridae</taxon>
        <taxon>Pierinae</taxon>
        <taxon>Leptosia</taxon>
    </lineage>
</organism>
<evidence type="ECO:0000256" key="3">
    <source>
        <dbReference type="ARBA" id="ARBA00004637"/>
    </source>
</evidence>
<evidence type="ECO:0000256" key="4">
    <source>
        <dbReference type="ARBA" id="ARBA00007372"/>
    </source>
</evidence>
<evidence type="ECO:0000256" key="2">
    <source>
        <dbReference type="ARBA" id="ARBA00004569"/>
    </source>
</evidence>
<dbReference type="PANTHER" id="PTHR21268">
    <property type="entry name" value="NADH DEHYDROGENASE [UBIQUINONE] IRON-SULFUR PROTEIN 5"/>
    <property type="match status" value="1"/>
</dbReference>
<evidence type="ECO:0000256" key="8">
    <source>
        <dbReference type="ARBA" id="ARBA00022982"/>
    </source>
</evidence>
<proteinExistence type="inferred from homology"/>
<evidence type="ECO:0000256" key="11">
    <source>
        <dbReference type="ARBA" id="ARBA00023157"/>
    </source>
</evidence>
<feature type="disulfide bond" evidence="12">
    <location>
        <begin position="38"/>
        <end position="51"/>
    </location>
</feature>
<evidence type="ECO:0000256" key="12">
    <source>
        <dbReference type="PIRSR" id="PIRSR619342-50"/>
    </source>
</evidence>
<comment type="similarity">
    <text evidence="4">Belongs to the complex I NDUFS5 subunit family.</text>
</comment>
<dbReference type="AlphaFoldDB" id="A0AAV1JW97"/>
<dbReference type="PROSITE" id="PS51808">
    <property type="entry name" value="CHCH"/>
    <property type="match status" value="1"/>
</dbReference>
<keyword evidence="10" id="KW-0472">Membrane</keyword>
<protein>
    <recommendedName>
        <fullName evidence="15">Complex I-15 kDa</fullName>
    </recommendedName>
</protein>
<keyword evidence="14" id="KW-1185">Reference proteome</keyword>
<dbReference type="Proteomes" id="UP001497472">
    <property type="component" value="Unassembled WGS sequence"/>
</dbReference>
<dbReference type="GO" id="GO:0005758">
    <property type="term" value="C:mitochondrial intermembrane space"/>
    <property type="evidence" value="ECO:0007669"/>
    <property type="project" value="UniProtKB-SubCell"/>
</dbReference>
<keyword evidence="11 12" id="KW-1015">Disulfide bond</keyword>
<keyword evidence="6" id="KW-0679">Respiratory chain</keyword>
<evidence type="ECO:0000256" key="5">
    <source>
        <dbReference type="ARBA" id="ARBA00022448"/>
    </source>
</evidence>
<evidence type="ECO:0000256" key="7">
    <source>
        <dbReference type="ARBA" id="ARBA00022792"/>
    </source>
</evidence>
<accession>A0AAV1JW97</accession>
<dbReference type="Pfam" id="PF10200">
    <property type="entry name" value="Ndufs5"/>
    <property type="match status" value="1"/>
</dbReference>
<keyword evidence="8" id="KW-0249">Electron transport</keyword>
<evidence type="ECO:0000256" key="9">
    <source>
        <dbReference type="ARBA" id="ARBA00023128"/>
    </source>
</evidence>
<evidence type="ECO:0000256" key="1">
    <source>
        <dbReference type="ARBA" id="ARBA00003195"/>
    </source>
</evidence>
<dbReference type="EMBL" id="CAVLEF010000203">
    <property type="protein sequence ID" value="CAK1553047.1"/>
    <property type="molecule type" value="Genomic_DNA"/>
</dbReference>
<dbReference type="SUPFAM" id="SSF47072">
    <property type="entry name" value="Cysteine alpha-hairpin motif"/>
    <property type="match status" value="1"/>
</dbReference>
<dbReference type="InterPro" id="IPR019342">
    <property type="entry name" value="NADH_UbQ_OxRdtase_FeS-su5"/>
</dbReference>
<comment type="subcellular location">
    <subcellularLocation>
        <location evidence="3">Mitochondrion inner membrane</location>
        <topology evidence="3">Peripheral membrane protein</topology>
    </subcellularLocation>
    <subcellularLocation>
        <location evidence="2">Mitochondrion intermembrane space</location>
    </subcellularLocation>
</comment>
<evidence type="ECO:0000256" key="10">
    <source>
        <dbReference type="ARBA" id="ARBA00023136"/>
    </source>
</evidence>
<evidence type="ECO:0000313" key="14">
    <source>
        <dbReference type="Proteomes" id="UP001497472"/>
    </source>
</evidence>
<evidence type="ECO:0000313" key="13">
    <source>
        <dbReference type="EMBL" id="CAK1553047.1"/>
    </source>
</evidence>
<name>A0AAV1JW97_9NEOP</name>
<dbReference type="GO" id="GO:0005743">
    <property type="term" value="C:mitochondrial inner membrane"/>
    <property type="evidence" value="ECO:0007669"/>
    <property type="project" value="UniProtKB-SubCell"/>
</dbReference>
<gene>
    <name evidence="13" type="ORF">LNINA_LOCUS12066</name>
</gene>
<evidence type="ECO:0000256" key="6">
    <source>
        <dbReference type="ARBA" id="ARBA00022660"/>
    </source>
</evidence>
<dbReference type="InterPro" id="IPR009069">
    <property type="entry name" value="Cys_alpha_HP_mot_SF"/>
</dbReference>
<keyword evidence="9" id="KW-0496">Mitochondrion</keyword>
<keyword evidence="5" id="KW-0813">Transport</keyword>
<sequence>MSDISPFLRSIFTDVTGPMYSYQMFGRCAKQEANMMDCMEAYGYGRGVRKCKDLIDEMYECHTLKKQYARFAAMRKERNRQIACGQLKGDKQYVTPRIDSY</sequence>
<dbReference type="PANTHER" id="PTHR21268:SF2">
    <property type="entry name" value="NADH DEHYDROGENASE [UBIQUINONE] IRON-SULFUR PROTEIN 5"/>
    <property type="match status" value="1"/>
</dbReference>
<keyword evidence="7" id="KW-0999">Mitochondrion inner membrane</keyword>
<comment type="function">
    <text evidence="1">Accessory subunit of the mitochondrial membrane respiratory chain NADH dehydrogenase (Complex I), that is believed not to be involved in catalysis. Complex I functions in the transfer of electrons from NADH to the respiratory chain. The immediate electron acceptor for the enzyme is believed to be ubiquinone.</text>
</comment>
<comment type="caution">
    <text evidence="13">The sequence shown here is derived from an EMBL/GenBank/DDBJ whole genome shotgun (WGS) entry which is preliminary data.</text>
</comment>
<reference evidence="13 14" key="1">
    <citation type="submission" date="2023-11" db="EMBL/GenBank/DDBJ databases">
        <authorList>
            <person name="Okamura Y."/>
        </authorList>
    </citation>
    <scope>NUCLEOTIDE SEQUENCE [LARGE SCALE GENOMIC DNA]</scope>
</reference>
<feature type="disulfide bond" evidence="12">
    <location>
        <begin position="28"/>
        <end position="61"/>
    </location>
</feature>